<protein>
    <submittedName>
        <fullName evidence="4">NAD-dependent epimerase/dehydratase family protein</fullName>
    </submittedName>
</protein>
<dbReference type="SUPFAM" id="SSF51735">
    <property type="entry name" value="NAD(P)-binding Rossmann-fold domains"/>
    <property type="match status" value="1"/>
</dbReference>
<dbReference type="PANTHER" id="PTHR10366:SF564">
    <property type="entry name" value="STEROL-4-ALPHA-CARBOXYLATE 3-DEHYDROGENASE, DECARBOXYLATING"/>
    <property type="match status" value="1"/>
</dbReference>
<accession>A0ABU1EP29</accession>
<feature type="domain" description="NAD-dependent epimerase/dehydratase" evidence="3">
    <location>
        <begin position="6"/>
        <end position="258"/>
    </location>
</feature>
<evidence type="ECO:0000313" key="4">
    <source>
        <dbReference type="EMBL" id="MDR5589963.1"/>
    </source>
</evidence>
<evidence type="ECO:0000313" key="5">
    <source>
        <dbReference type="Proteomes" id="UP001257234"/>
    </source>
</evidence>
<comment type="similarity">
    <text evidence="2">Belongs to the NAD(P)-dependent epimerase/dehydratase family. Dihydroflavonol-4-reductase subfamily.</text>
</comment>
<proteinExistence type="inferred from homology"/>
<dbReference type="EMBL" id="JAVJIU010000002">
    <property type="protein sequence ID" value="MDR5589963.1"/>
    <property type="molecule type" value="Genomic_DNA"/>
</dbReference>
<comment type="caution">
    <text evidence="4">The sequence shown here is derived from an EMBL/GenBank/DDBJ whole genome shotgun (WGS) entry which is preliminary data.</text>
</comment>
<keyword evidence="5" id="KW-1185">Reference proteome</keyword>
<dbReference type="RefSeq" id="WP_309560850.1">
    <property type="nucleotide sequence ID" value="NZ_JAVJIU010000002.1"/>
</dbReference>
<sequence>MKTVGITGGAGFIGSYITRRFLDSDYKVKVSVTNISNSDKYEHLFNLGNEDNLSIQAIDIQNLESLEDFTSDCEVLIHCGTPFKLGVENAEKELYEPTLTGTENFLNILKDHSNIEKVIFVSSVAAFNTSFPYPANGRADDHLYTEEDEPYLDEANIPYAQAKYYADQKIRKFISNNRDLKFDIISVSPVTVVGNALSSRADSTSIGLQKLFRSGKATDEFTQTLFNENVEFALVDVEDVAEAIYQAATSRIQHGKNYLLSSESWKISDISKMLNGEEPEGKARIVYSNELAKEELGIDFKPARNPLNRFGRES</sequence>
<evidence type="ECO:0000256" key="1">
    <source>
        <dbReference type="ARBA" id="ARBA00023002"/>
    </source>
</evidence>
<evidence type="ECO:0000256" key="2">
    <source>
        <dbReference type="ARBA" id="ARBA00023445"/>
    </source>
</evidence>
<evidence type="ECO:0000259" key="3">
    <source>
        <dbReference type="Pfam" id="PF01370"/>
    </source>
</evidence>
<name>A0ABU1EP29_9FLAO</name>
<dbReference type="Gene3D" id="3.40.50.720">
    <property type="entry name" value="NAD(P)-binding Rossmann-like Domain"/>
    <property type="match status" value="1"/>
</dbReference>
<dbReference type="InterPro" id="IPR050425">
    <property type="entry name" value="NAD(P)_dehydrat-like"/>
</dbReference>
<dbReference type="InterPro" id="IPR001509">
    <property type="entry name" value="Epimerase_deHydtase"/>
</dbReference>
<dbReference type="PANTHER" id="PTHR10366">
    <property type="entry name" value="NAD DEPENDENT EPIMERASE/DEHYDRATASE"/>
    <property type="match status" value="1"/>
</dbReference>
<dbReference type="InterPro" id="IPR036291">
    <property type="entry name" value="NAD(P)-bd_dom_sf"/>
</dbReference>
<dbReference type="Pfam" id="PF01370">
    <property type="entry name" value="Epimerase"/>
    <property type="match status" value="1"/>
</dbReference>
<reference evidence="5" key="1">
    <citation type="submission" date="2023-07" db="EMBL/GenBank/DDBJ databases">
        <title>Christiangramia sp. SM2212., a novel bacterium of the family Flavobacteriaceae isolated from the sea sediment.</title>
        <authorList>
            <person name="Wang J."/>
            <person name="Zhang X."/>
        </authorList>
    </citation>
    <scope>NUCLEOTIDE SEQUENCE [LARGE SCALE GENOMIC DNA]</scope>
    <source>
        <strain evidence="5">SM2212</strain>
    </source>
</reference>
<gene>
    <name evidence="4" type="ORF">RE431_04900</name>
</gene>
<keyword evidence="1" id="KW-0560">Oxidoreductase</keyword>
<organism evidence="4 5">
    <name type="scientific">Christiangramia sediminicola</name>
    <dbReference type="NCBI Taxonomy" id="3073267"/>
    <lineage>
        <taxon>Bacteria</taxon>
        <taxon>Pseudomonadati</taxon>
        <taxon>Bacteroidota</taxon>
        <taxon>Flavobacteriia</taxon>
        <taxon>Flavobacteriales</taxon>
        <taxon>Flavobacteriaceae</taxon>
        <taxon>Christiangramia</taxon>
    </lineage>
</organism>
<dbReference type="Proteomes" id="UP001257234">
    <property type="component" value="Unassembled WGS sequence"/>
</dbReference>